<organism evidence="3 4">
    <name type="scientific">Legionella sainthelensi</name>
    <dbReference type="NCBI Taxonomy" id="28087"/>
    <lineage>
        <taxon>Bacteria</taxon>
        <taxon>Pseudomonadati</taxon>
        <taxon>Pseudomonadota</taxon>
        <taxon>Gammaproteobacteria</taxon>
        <taxon>Legionellales</taxon>
        <taxon>Legionellaceae</taxon>
        <taxon>Legionella</taxon>
    </lineage>
</organism>
<accession>A0A0W0YM58</accession>
<dbReference type="eggNOG" id="COG3950">
    <property type="taxonomic scope" value="Bacteria"/>
</dbReference>
<dbReference type="RefSeq" id="WP_027270842.1">
    <property type="nucleotide sequence ID" value="NZ_CAAAJE010000010.1"/>
</dbReference>
<dbReference type="PANTHER" id="PTHR32182:SF22">
    <property type="entry name" value="ATP-DEPENDENT ENDONUCLEASE, OLD FAMILY-RELATED"/>
    <property type="match status" value="1"/>
</dbReference>
<dbReference type="Proteomes" id="UP000054621">
    <property type="component" value="Unassembled WGS sequence"/>
</dbReference>
<dbReference type="Pfam" id="PF13175">
    <property type="entry name" value="AAA_15"/>
    <property type="match status" value="1"/>
</dbReference>
<dbReference type="InterPro" id="IPR041685">
    <property type="entry name" value="AAA_GajA/Old/RecF-like"/>
</dbReference>
<dbReference type="PATRIC" id="fig|28087.4.peg.1582"/>
<dbReference type="Gene3D" id="3.40.50.300">
    <property type="entry name" value="P-loop containing nucleotide triphosphate hydrolases"/>
    <property type="match status" value="1"/>
</dbReference>
<proteinExistence type="predicted"/>
<dbReference type="PANTHER" id="PTHR32182">
    <property type="entry name" value="DNA REPLICATION AND REPAIR PROTEIN RECF"/>
    <property type="match status" value="1"/>
</dbReference>
<feature type="coiled-coil region" evidence="1">
    <location>
        <begin position="226"/>
        <end position="253"/>
    </location>
</feature>
<evidence type="ECO:0000256" key="1">
    <source>
        <dbReference type="SAM" id="Coils"/>
    </source>
</evidence>
<reference evidence="3 4" key="1">
    <citation type="submission" date="2015-11" db="EMBL/GenBank/DDBJ databases">
        <title>Genomic analysis of 38 Legionella species identifies large and diverse effector repertoires.</title>
        <authorList>
            <person name="Burstein D."/>
            <person name="Amaro F."/>
            <person name="Zusman T."/>
            <person name="Lifshitz Z."/>
            <person name="Cohen O."/>
            <person name="Gilbert J.A."/>
            <person name="Pupko T."/>
            <person name="Shuman H.A."/>
            <person name="Segal G."/>
        </authorList>
    </citation>
    <scope>NUCLEOTIDE SEQUENCE [LARGE SCALE GENOMIC DNA]</scope>
    <source>
        <strain evidence="3 4">Mt.St.Helens-4</strain>
    </source>
</reference>
<dbReference type="InterPro" id="IPR027417">
    <property type="entry name" value="P-loop_NTPase"/>
</dbReference>
<dbReference type="EMBL" id="LNYV01000015">
    <property type="protein sequence ID" value="KTD57954.1"/>
    <property type="molecule type" value="Genomic_DNA"/>
</dbReference>
<name>A0A0W0YM58_9GAMM</name>
<keyword evidence="1" id="KW-0175">Coiled coil</keyword>
<evidence type="ECO:0000313" key="4">
    <source>
        <dbReference type="Proteomes" id="UP000054621"/>
    </source>
</evidence>
<dbReference type="SUPFAM" id="SSF52540">
    <property type="entry name" value="P-loop containing nucleoside triphosphate hydrolases"/>
    <property type="match status" value="1"/>
</dbReference>
<dbReference type="GO" id="GO:0006302">
    <property type="term" value="P:double-strand break repair"/>
    <property type="evidence" value="ECO:0007669"/>
    <property type="project" value="TreeGrafter"/>
</dbReference>
<dbReference type="AlphaFoldDB" id="A0A0W0YM58"/>
<comment type="caution">
    <text evidence="3">The sequence shown here is derived from an EMBL/GenBank/DDBJ whole genome shotgun (WGS) entry which is preliminary data.</text>
</comment>
<dbReference type="STRING" id="28087.Lsai_1476"/>
<sequence>MLLKKIILQNFRGYKNKHTIEVDQLTAFIGKNDAGKSSIFDALAIFFDHPLAKIDYSDYCVHAGKIGELRIGCVFDNFPEQIVIDSTTTTTLKNEYLLNCNGELEIHKIYEFSDGNLKKAKIYAIANHPTAKGYEDLLSKKISELKQLAKTSGIDNEVDKRSSPALRKALWGSLSELQLKPSSIQLDKEDAKAIWEQLSKHLPEYALFRADRPSTDEDSEVQDPLKVAIKQAIEDVQTELDAVKEKVKIHTLDVAQRTIKKLADFDEALSSQLKPVFKSDPKWDSLFKISLTGEDEIPINKRGSGVRRLILFSFFRAEAERLREKHKKNNIIYAIEEPETAQHPYNQRKVIEALQTITEVDGCQVMLTTHVPALASLLPINSVRYVSSHDENNNKIFMANDEIIQKIIKDLGIIPDKRAKVLVCMEGPHDLQFLKRINQLLKVEGNNITNIFTDPRVAFVVLGGSTLQEWVNQHYLRNIGLPEVHIYDRDELKNGKYKYQDAKDKVCLRMDGSEAFLTTKREMENYLHIDAINDTLKPIVGHTFNFILSDDCDVESEIRAQLNGQGKIQRRTIKSWLNEDVANNMTLERLKERNGYEEIKSWFTSIQSKFT</sequence>
<evidence type="ECO:0000259" key="2">
    <source>
        <dbReference type="Pfam" id="PF13175"/>
    </source>
</evidence>
<gene>
    <name evidence="3" type="ORF">Lsai_1476</name>
</gene>
<dbReference type="GO" id="GO:0000731">
    <property type="term" value="P:DNA synthesis involved in DNA repair"/>
    <property type="evidence" value="ECO:0007669"/>
    <property type="project" value="TreeGrafter"/>
</dbReference>
<evidence type="ECO:0000313" key="3">
    <source>
        <dbReference type="EMBL" id="KTD57954.1"/>
    </source>
</evidence>
<protein>
    <recommendedName>
        <fullName evidence="2">Endonuclease GajA/Old nuclease/RecF-like AAA domain-containing protein</fullName>
    </recommendedName>
</protein>
<feature type="domain" description="Endonuclease GajA/Old nuclease/RecF-like AAA" evidence="2">
    <location>
        <begin position="1"/>
        <end position="374"/>
    </location>
</feature>